<dbReference type="SUPFAM" id="SSF53474">
    <property type="entry name" value="alpha/beta-Hydrolases"/>
    <property type="match status" value="1"/>
</dbReference>
<dbReference type="Pfam" id="PF00561">
    <property type="entry name" value="Abhydrolase_1"/>
    <property type="match status" value="1"/>
</dbReference>
<proteinExistence type="predicted"/>
<evidence type="ECO:0000256" key="2">
    <source>
        <dbReference type="SAM" id="MobiDB-lite"/>
    </source>
</evidence>
<organism evidence="4 5">
    <name type="scientific">Salinisphaera orenii YIM 95161</name>
    <dbReference type="NCBI Taxonomy" id="1051139"/>
    <lineage>
        <taxon>Bacteria</taxon>
        <taxon>Pseudomonadati</taxon>
        <taxon>Pseudomonadota</taxon>
        <taxon>Gammaproteobacteria</taxon>
        <taxon>Salinisphaerales</taxon>
        <taxon>Salinisphaeraceae</taxon>
        <taxon>Salinisphaera</taxon>
    </lineage>
</organism>
<evidence type="ECO:0000259" key="3">
    <source>
        <dbReference type="Pfam" id="PF00561"/>
    </source>
</evidence>
<name>A0A423PX77_9GAMM</name>
<evidence type="ECO:0000256" key="1">
    <source>
        <dbReference type="ARBA" id="ARBA00022801"/>
    </source>
</evidence>
<dbReference type="InterPro" id="IPR000073">
    <property type="entry name" value="AB_hydrolase_1"/>
</dbReference>
<dbReference type="OrthoDB" id="9780765at2"/>
<reference evidence="4 5" key="1">
    <citation type="submission" date="2013-10" db="EMBL/GenBank/DDBJ databases">
        <title>Salinisphaera halophila YIM 95161 Genome Sequencing.</title>
        <authorList>
            <person name="Lai Q."/>
            <person name="Li C."/>
            <person name="Shao Z."/>
        </authorList>
    </citation>
    <scope>NUCLEOTIDE SEQUENCE [LARGE SCALE GENOMIC DNA]</scope>
    <source>
        <strain evidence="4 5">YIM 95161</strain>
    </source>
</reference>
<dbReference type="AlphaFoldDB" id="A0A423PX77"/>
<dbReference type="PANTHER" id="PTHR43329">
    <property type="entry name" value="EPOXIDE HYDROLASE"/>
    <property type="match status" value="1"/>
</dbReference>
<evidence type="ECO:0000313" key="5">
    <source>
        <dbReference type="Proteomes" id="UP000285123"/>
    </source>
</evidence>
<gene>
    <name evidence="4" type="ORF">SAHL_08500</name>
</gene>
<sequence>MPNTLSRSNSERNTHRATIRSDGVDLAVFARGEPDRPTLVFVHGYPDTHAVWDRVIDRLADDFHCVSFDVRGAGASARPRPTRAYRLSRLAADLIAVIDWASPDAPVHLVGHDWGSIQSWEVVTDPAFAGRLAGFTSISGPCLDHAGHWLRAQRRSDPSGLRRQLRKSWYIAALHVPLLPQLAWHGPLGARWPHTLAALEGERLPTSATLARDGAHGAKLYRANMLPRLMCPRDRRARCPVQIVVPQRDAFVGPGFVDDLGRWVADLEVVRIDAAHWAIQTHPDTVADHCRAFARGHVAAHPDPAPVPQTGHKPESPAHRPPEASHG</sequence>
<evidence type="ECO:0000313" key="4">
    <source>
        <dbReference type="EMBL" id="ROO30217.1"/>
    </source>
</evidence>
<protein>
    <submittedName>
        <fullName evidence="4">Short-chain dehydrogenase</fullName>
    </submittedName>
</protein>
<accession>A0A423PX77</accession>
<dbReference type="InterPro" id="IPR000639">
    <property type="entry name" value="Epox_hydrolase-like"/>
</dbReference>
<dbReference type="Gene3D" id="3.40.50.1820">
    <property type="entry name" value="alpha/beta hydrolase"/>
    <property type="match status" value="1"/>
</dbReference>
<dbReference type="RefSeq" id="WP_123590972.1">
    <property type="nucleotide sequence ID" value="NZ_AYKF01000077.1"/>
</dbReference>
<dbReference type="PRINTS" id="PR00412">
    <property type="entry name" value="EPOXHYDRLASE"/>
</dbReference>
<feature type="compositionally biased region" description="Basic and acidic residues" evidence="2">
    <location>
        <begin position="312"/>
        <end position="327"/>
    </location>
</feature>
<dbReference type="EMBL" id="AYKF01000077">
    <property type="protein sequence ID" value="ROO30217.1"/>
    <property type="molecule type" value="Genomic_DNA"/>
</dbReference>
<dbReference type="GO" id="GO:0016787">
    <property type="term" value="F:hydrolase activity"/>
    <property type="evidence" value="ECO:0007669"/>
    <property type="project" value="UniProtKB-KW"/>
</dbReference>
<feature type="region of interest" description="Disordered" evidence="2">
    <location>
        <begin position="299"/>
        <end position="327"/>
    </location>
</feature>
<comment type="caution">
    <text evidence="4">The sequence shown here is derived from an EMBL/GenBank/DDBJ whole genome shotgun (WGS) entry which is preliminary data.</text>
</comment>
<dbReference type="Proteomes" id="UP000285123">
    <property type="component" value="Unassembled WGS sequence"/>
</dbReference>
<keyword evidence="1" id="KW-0378">Hydrolase</keyword>
<dbReference type="InterPro" id="IPR029058">
    <property type="entry name" value="AB_hydrolase_fold"/>
</dbReference>
<feature type="domain" description="AB hydrolase-1" evidence="3">
    <location>
        <begin position="37"/>
        <end position="281"/>
    </location>
</feature>